<keyword evidence="7 8" id="KW-0472">Membrane</keyword>
<feature type="transmembrane region" description="Helical" evidence="8">
    <location>
        <begin position="140"/>
        <end position="165"/>
    </location>
</feature>
<dbReference type="GO" id="GO:0055085">
    <property type="term" value="P:transmembrane transport"/>
    <property type="evidence" value="ECO:0007669"/>
    <property type="project" value="InterPro"/>
</dbReference>
<evidence type="ECO:0000256" key="2">
    <source>
        <dbReference type="ARBA" id="ARBA00007069"/>
    </source>
</evidence>
<dbReference type="PANTHER" id="PTHR42929">
    <property type="entry name" value="INNER MEMBRANE ABC TRANSPORTER PERMEASE PROTEIN YDCU-RELATED-RELATED"/>
    <property type="match status" value="1"/>
</dbReference>
<feature type="domain" description="ABC transmembrane type-1" evidence="9">
    <location>
        <begin position="53"/>
        <end position="258"/>
    </location>
</feature>
<feature type="transmembrane region" description="Helical" evidence="8">
    <location>
        <begin position="88"/>
        <end position="106"/>
    </location>
</feature>
<proteinExistence type="inferred from homology"/>
<keyword evidence="6 8" id="KW-1133">Transmembrane helix</keyword>
<dbReference type="CDD" id="cd06261">
    <property type="entry name" value="TM_PBP2"/>
    <property type="match status" value="1"/>
</dbReference>
<name>A0A1Y5TSP4_9RHOB</name>
<evidence type="ECO:0000256" key="4">
    <source>
        <dbReference type="ARBA" id="ARBA00022475"/>
    </source>
</evidence>
<keyword evidence="3 8" id="KW-0813">Transport</keyword>
<dbReference type="Proteomes" id="UP000193077">
    <property type="component" value="Unassembled WGS sequence"/>
</dbReference>
<gene>
    <name evidence="10" type="primary">potB_2</name>
    <name evidence="10" type="ORF">TRL7639_04247</name>
</gene>
<feature type="transmembrane region" description="Helical" evidence="8">
    <location>
        <begin position="236"/>
        <end position="258"/>
    </location>
</feature>
<reference evidence="10 11" key="1">
    <citation type="submission" date="2017-03" db="EMBL/GenBank/DDBJ databases">
        <authorList>
            <person name="Afonso C.L."/>
            <person name="Miller P.J."/>
            <person name="Scott M.A."/>
            <person name="Spackman E."/>
            <person name="Goraichik I."/>
            <person name="Dimitrov K.M."/>
            <person name="Suarez D.L."/>
            <person name="Swayne D.E."/>
        </authorList>
    </citation>
    <scope>NUCLEOTIDE SEQUENCE [LARGE SCALE GENOMIC DNA]</scope>
    <source>
        <strain evidence="10 11">CECT 7639</strain>
    </source>
</reference>
<dbReference type="PROSITE" id="PS50928">
    <property type="entry name" value="ABC_TM1"/>
    <property type="match status" value="1"/>
</dbReference>
<feature type="transmembrane region" description="Helical" evidence="8">
    <location>
        <begin position="51"/>
        <end position="76"/>
    </location>
</feature>
<accession>A0A1Y5TSP4</accession>
<comment type="similarity">
    <text evidence="2">Belongs to the binding-protein-dependent transport system permease family. CysTW subfamily.</text>
</comment>
<dbReference type="GO" id="GO:0005886">
    <property type="term" value="C:plasma membrane"/>
    <property type="evidence" value="ECO:0007669"/>
    <property type="project" value="UniProtKB-SubCell"/>
</dbReference>
<evidence type="ECO:0000256" key="5">
    <source>
        <dbReference type="ARBA" id="ARBA00022692"/>
    </source>
</evidence>
<keyword evidence="11" id="KW-1185">Reference proteome</keyword>
<dbReference type="EMBL" id="FWFO01000006">
    <property type="protein sequence ID" value="SLN71536.1"/>
    <property type="molecule type" value="Genomic_DNA"/>
</dbReference>
<protein>
    <submittedName>
        <fullName evidence="10">Spermidine/putrescine transport system permease protein PotB</fullName>
    </submittedName>
</protein>
<dbReference type="AlphaFoldDB" id="A0A1Y5TSP4"/>
<evidence type="ECO:0000256" key="8">
    <source>
        <dbReference type="RuleBase" id="RU363032"/>
    </source>
</evidence>
<evidence type="ECO:0000256" key="1">
    <source>
        <dbReference type="ARBA" id="ARBA00004651"/>
    </source>
</evidence>
<dbReference type="OrthoDB" id="9807047at2"/>
<evidence type="ECO:0000259" key="9">
    <source>
        <dbReference type="PROSITE" id="PS50928"/>
    </source>
</evidence>
<dbReference type="Gene3D" id="1.10.3720.10">
    <property type="entry name" value="MetI-like"/>
    <property type="match status" value="1"/>
</dbReference>
<organism evidence="10 11">
    <name type="scientific">Falsiruegeria litorea R37</name>
    <dbReference type="NCBI Taxonomy" id="1200284"/>
    <lineage>
        <taxon>Bacteria</taxon>
        <taxon>Pseudomonadati</taxon>
        <taxon>Pseudomonadota</taxon>
        <taxon>Alphaproteobacteria</taxon>
        <taxon>Rhodobacterales</taxon>
        <taxon>Roseobacteraceae</taxon>
        <taxon>Falsiruegeria</taxon>
    </lineage>
</organism>
<dbReference type="RefSeq" id="WP_085797888.1">
    <property type="nucleotide sequence ID" value="NZ_FWFO01000006.1"/>
</dbReference>
<dbReference type="SUPFAM" id="SSF161098">
    <property type="entry name" value="MetI-like"/>
    <property type="match status" value="1"/>
</dbReference>
<evidence type="ECO:0000256" key="6">
    <source>
        <dbReference type="ARBA" id="ARBA00022989"/>
    </source>
</evidence>
<evidence type="ECO:0000313" key="10">
    <source>
        <dbReference type="EMBL" id="SLN71536.1"/>
    </source>
</evidence>
<sequence length="273" mass="30194">MTKRLTLLPGIALILMLFLIPVGIVFQQGLFDPVFTTEHFVRFATRGAYMRIFWSTLQISTVVALVCLLVGYPIAYFIVRQAPARRPFLMFLVLVPMWMSILARTYSWMVVLGKEGIINQSLIWLGLVDEPIKMLFTTGAVYVAMVQIMLPILIVTCFSSMTEIDQSLLRAARIMGASPRKAFREVFLPLSAEGAITGTLIVFILSMGFFIVPALLGGRRDAMLANVISGQVSQTNWGFAAALSIVLLGATLLVLFLVRGASAKLVHHQEEAH</sequence>
<evidence type="ECO:0000313" key="11">
    <source>
        <dbReference type="Proteomes" id="UP000193077"/>
    </source>
</evidence>
<dbReference type="PANTHER" id="PTHR42929:SF5">
    <property type="entry name" value="ABC TRANSPORTER PERMEASE PROTEIN"/>
    <property type="match status" value="1"/>
</dbReference>
<keyword evidence="4" id="KW-1003">Cell membrane</keyword>
<dbReference type="Pfam" id="PF00528">
    <property type="entry name" value="BPD_transp_1"/>
    <property type="match status" value="1"/>
</dbReference>
<feature type="transmembrane region" description="Helical" evidence="8">
    <location>
        <begin position="186"/>
        <end position="216"/>
    </location>
</feature>
<dbReference type="InterPro" id="IPR000515">
    <property type="entry name" value="MetI-like"/>
</dbReference>
<evidence type="ECO:0000256" key="3">
    <source>
        <dbReference type="ARBA" id="ARBA00022448"/>
    </source>
</evidence>
<comment type="subcellular location">
    <subcellularLocation>
        <location evidence="1 8">Cell membrane</location>
        <topology evidence="1 8">Multi-pass membrane protein</topology>
    </subcellularLocation>
</comment>
<dbReference type="InterPro" id="IPR035906">
    <property type="entry name" value="MetI-like_sf"/>
</dbReference>
<evidence type="ECO:0000256" key="7">
    <source>
        <dbReference type="ARBA" id="ARBA00023136"/>
    </source>
</evidence>
<keyword evidence="5 8" id="KW-0812">Transmembrane</keyword>